<organism evidence="1 2">
    <name type="scientific">Salegentibacter salegens</name>
    <dbReference type="NCBI Taxonomy" id="143223"/>
    <lineage>
        <taxon>Bacteria</taxon>
        <taxon>Pseudomonadati</taxon>
        <taxon>Bacteroidota</taxon>
        <taxon>Flavobacteriia</taxon>
        <taxon>Flavobacteriales</taxon>
        <taxon>Flavobacteriaceae</taxon>
        <taxon>Salegentibacter</taxon>
    </lineage>
</organism>
<dbReference type="Proteomes" id="UP000190235">
    <property type="component" value="Chromosome I"/>
</dbReference>
<gene>
    <name evidence="1" type="ORF">SAMN05878281_1301</name>
</gene>
<sequence>MVEAIDHRKERETVAKWLDLKSLFLNKGNSAFVYLKVLREGSAYSKIKNTQTCDTQFAN</sequence>
<evidence type="ECO:0000313" key="1">
    <source>
        <dbReference type="EMBL" id="SHM61637.1"/>
    </source>
</evidence>
<name>A0A1M7K9X8_9FLAO</name>
<dbReference type="EMBL" id="LT670848">
    <property type="protein sequence ID" value="SHM61637.1"/>
    <property type="molecule type" value="Genomic_DNA"/>
</dbReference>
<proteinExistence type="predicted"/>
<dbReference type="AlphaFoldDB" id="A0A1M7K9X8"/>
<accession>A0A1M7K9X8</accession>
<reference evidence="2" key="1">
    <citation type="submission" date="2016-11" db="EMBL/GenBank/DDBJ databases">
        <authorList>
            <person name="Varghese N."/>
            <person name="Submissions S."/>
        </authorList>
    </citation>
    <scope>NUCLEOTIDE SEQUENCE [LARGE SCALE GENOMIC DNA]</scope>
    <source>
        <strain evidence="2">ACAM 48</strain>
    </source>
</reference>
<keyword evidence="2" id="KW-1185">Reference proteome</keyword>
<dbReference type="STRING" id="143223.SAMN05878281_1301"/>
<protein>
    <submittedName>
        <fullName evidence="1">Uncharacterized protein</fullName>
    </submittedName>
</protein>
<evidence type="ECO:0000313" key="2">
    <source>
        <dbReference type="Proteomes" id="UP000190235"/>
    </source>
</evidence>